<dbReference type="GO" id="GO:0051536">
    <property type="term" value="F:iron-sulfur cluster binding"/>
    <property type="evidence" value="ECO:0007669"/>
    <property type="project" value="UniProtKB-KW"/>
</dbReference>
<dbReference type="PANTHER" id="PTHR43432:SF3">
    <property type="entry name" value="SLR0285 PROTEIN"/>
    <property type="match status" value="1"/>
</dbReference>
<sequence>MPDPSPIRIGPGLATRDAPRTLADASSSLGGIRHGRGATLSPPDRFARQRSAPVDDGWDSLAGDEAVPRTELTFEPARTIITRNNSPDLGFDRSINAYRGCEHGCIYCFARPTHAWIGLSPGLDFETRLTCKPDAARLLERELSHPAYRVRPIALGTNTDPYQPVERNLGLTRAILTVLERFSHPVTIVTKSAGVLRDLDLLGALAARNLVRVSLSVTTLDADLARRMEPRASTPARRLDAIAALAAAGIPVGVLAAPMIPALNDHELEAILGAAATAGAGDAGYALLRLPLEVAPLFEDWLARHYPDRARHVLQRIRAVRGGALNDSTFGRRGRGQGVHADLLAQRFTRARRALGLTRERALDCTLFAPPPPPPEAQLSLF</sequence>
<dbReference type="GO" id="GO:0003824">
    <property type="term" value="F:catalytic activity"/>
    <property type="evidence" value="ECO:0007669"/>
    <property type="project" value="InterPro"/>
</dbReference>
<evidence type="ECO:0000313" key="6">
    <source>
        <dbReference type="EMBL" id="MBB2160866.1"/>
    </source>
</evidence>
<dbReference type="NCBIfam" id="NF033668">
    <property type="entry name" value="rSAM_PA0069"/>
    <property type="match status" value="1"/>
</dbReference>
<dbReference type="SUPFAM" id="SSF102114">
    <property type="entry name" value="Radical SAM enzymes"/>
    <property type="match status" value="1"/>
</dbReference>
<dbReference type="EMBL" id="JABEQJ010000014">
    <property type="protein sequence ID" value="MBB2160866.1"/>
    <property type="molecule type" value="Genomic_DNA"/>
</dbReference>
<evidence type="ECO:0000256" key="3">
    <source>
        <dbReference type="ARBA" id="ARBA00023014"/>
    </source>
</evidence>
<dbReference type="Proteomes" id="UP000589085">
    <property type="component" value="Unassembled WGS sequence"/>
</dbReference>
<dbReference type="InterPro" id="IPR040086">
    <property type="entry name" value="MJ0683-like"/>
</dbReference>
<dbReference type="AlphaFoldDB" id="A0A7W4IDH0"/>
<organism evidence="6 7">
    <name type="scientific">Gluconacetobacter sacchari</name>
    <dbReference type="NCBI Taxonomy" id="92759"/>
    <lineage>
        <taxon>Bacteria</taxon>
        <taxon>Pseudomonadati</taxon>
        <taxon>Pseudomonadota</taxon>
        <taxon>Alphaproteobacteria</taxon>
        <taxon>Acetobacterales</taxon>
        <taxon>Acetobacteraceae</taxon>
        <taxon>Gluconacetobacter</taxon>
    </lineage>
</organism>
<evidence type="ECO:0000256" key="1">
    <source>
        <dbReference type="ARBA" id="ARBA00022723"/>
    </source>
</evidence>
<dbReference type="SFLD" id="SFLDG01084">
    <property type="entry name" value="Uncharacterised_Radical_SAM_Su"/>
    <property type="match status" value="1"/>
</dbReference>
<evidence type="ECO:0000256" key="4">
    <source>
        <dbReference type="SAM" id="MobiDB-lite"/>
    </source>
</evidence>
<accession>A0A7W4IDH0</accession>
<dbReference type="Pfam" id="PF04055">
    <property type="entry name" value="Radical_SAM"/>
    <property type="match status" value="1"/>
</dbReference>
<feature type="region of interest" description="Disordered" evidence="4">
    <location>
        <begin position="1"/>
        <end position="62"/>
    </location>
</feature>
<evidence type="ECO:0000313" key="7">
    <source>
        <dbReference type="Proteomes" id="UP000589085"/>
    </source>
</evidence>
<gene>
    <name evidence="6" type="ORF">HLH48_11900</name>
</gene>
<dbReference type="PANTHER" id="PTHR43432">
    <property type="entry name" value="SLR0285 PROTEIN"/>
    <property type="match status" value="1"/>
</dbReference>
<dbReference type="RefSeq" id="WP_182997725.1">
    <property type="nucleotide sequence ID" value="NZ_JABEQJ010000014.1"/>
</dbReference>
<dbReference type="Gene3D" id="3.80.30.30">
    <property type="match status" value="1"/>
</dbReference>
<proteinExistence type="predicted"/>
<dbReference type="InterPro" id="IPR006638">
    <property type="entry name" value="Elp3/MiaA/NifB-like_rSAM"/>
</dbReference>
<dbReference type="InterPro" id="IPR058240">
    <property type="entry name" value="rSAM_sf"/>
</dbReference>
<keyword evidence="1" id="KW-0479">Metal-binding</keyword>
<comment type="caution">
    <text evidence="6">The sequence shown here is derived from an EMBL/GenBank/DDBJ whole genome shotgun (WGS) entry which is preliminary data.</text>
</comment>
<dbReference type="GO" id="GO:0046872">
    <property type="term" value="F:metal ion binding"/>
    <property type="evidence" value="ECO:0007669"/>
    <property type="project" value="UniProtKB-KW"/>
</dbReference>
<protein>
    <submittedName>
        <fullName evidence="6">PA0069 family radical SAM protein</fullName>
    </submittedName>
</protein>
<reference evidence="6 7" key="1">
    <citation type="submission" date="2020-04" db="EMBL/GenBank/DDBJ databases">
        <title>Description of novel Gluconacetobacter.</title>
        <authorList>
            <person name="Sombolestani A."/>
        </authorList>
    </citation>
    <scope>NUCLEOTIDE SEQUENCE [LARGE SCALE GENOMIC DNA]</scope>
    <source>
        <strain evidence="6 7">LMG 19747</strain>
    </source>
</reference>
<name>A0A7W4IDH0_9PROT</name>
<feature type="domain" description="Elp3/MiaA/NifB-like radical SAM core" evidence="5">
    <location>
        <begin position="91"/>
        <end position="316"/>
    </location>
</feature>
<dbReference type="InterPro" id="IPR007197">
    <property type="entry name" value="rSAM"/>
</dbReference>
<dbReference type="SFLD" id="SFLDS00029">
    <property type="entry name" value="Radical_SAM"/>
    <property type="match status" value="1"/>
</dbReference>
<evidence type="ECO:0000256" key="2">
    <source>
        <dbReference type="ARBA" id="ARBA00023004"/>
    </source>
</evidence>
<evidence type="ECO:0000259" key="5">
    <source>
        <dbReference type="SMART" id="SM00729"/>
    </source>
</evidence>
<keyword evidence="3" id="KW-0411">Iron-sulfur</keyword>
<keyword evidence="2" id="KW-0408">Iron</keyword>
<dbReference type="CDD" id="cd01335">
    <property type="entry name" value="Radical_SAM"/>
    <property type="match status" value="1"/>
</dbReference>
<dbReference type="SMART" id="SM00729">
    <property type="entry name" value="Elp3"/>
    <property type="match status" value="1"/>
</dbReference>